<dbReference type="EMBL" id="LAOR01000050">
    <property type="protein sequence ID" value="KJW07112.1"/>
    <property type="molecule type" value="Genomic_DNA"/>
</dbReference>
<keyword evidence="1" id="KW-1133">Transmembrane helix</keyword>
<name>A0A0F3RLW4_ORITS</name>
<reference evidence="3 4" key="1">
    <citation type="submission" date="2015-01" db="EMBL/GenBank/DDBJ databases">
        <title>Genome Sequencing of Rickettsiales.</title>
        <authorList>
            <person name="Daugherty S.C."/>
            <person name="Su Q."/>
            <person name="Abolude K."/>
            <person name="Beier-Sexton M."/>
            <person name="Carlyon J.A."/>
            <person name="Carter R."/>
            <person name="Day N.P."/>
            <person name="Dumler S.J."/>
            <person name="Dyachenko V."/>
            <person name="Godinez A."/>
            <person name="Kurtti T.J."/>
            <person name="Lichay M."/>
            <person name="Mullins K.E."/>
            <person name="Ott S."/>
            <person name="Pappas-Brown V."/>
            <person name="Paris D.H."/>
            <person name="Patel P."/>
            <person name="Richards A.L."/>
            <person name="Sadzewicz L."/>
            <person name="Sears K."/>
            <person name="Seidman D."/>
            <person name="Sengamalay N."/>
            <person name="Stenos J."/>
            <person name="Tallon L.J."/>
            <person name="Vincent G."/>
            <person name="Fraser C.M."/>
            <person name="Munderloh U."/>
            <person name="Dunning-Hotopp J.C."/>
        </authorList>
    </citation>
    <scope>NUCLEOTIDE SEQUENCE [LARGE SCALE GENOMIC DNA]</scope>
    <source>
        <strain evidence="3 4">UT144</strain>
    </source>
</reference>
<dbReference type="AlphaFoldDB" id="A0A0F3RLW4"/>
<accession>A0A0F3RLW4</accession>
<dbReference type="EMBL" id="LAOR01000105">
    <property type="protein sequence ID" value="KJW06600.1"/>
    <property type="molecule type" value="Genomic_DNA"/>
</dbReference>
<feature type="transmembrane region" description="Helical" evidence="1">
    <location>
        <begin position="6"/>
        <end position="26"/>
    </location>
</feature>
<protein>
    <submittedName>
        <fullName evidence="3">Uncharacterized protein</fullName>
    </submittedName>
</protein>
<evidence type="ECO:0000313" key="4">
    <source>
        <dbReference type="Proteomes" id="UP000033580"/>
    </source>
</evidence>
<sequence>MLTFINIFNQASTLTINIITIFVNITKKLKQKVDKMLTENLGNWWPVFNLEVNLMIEKYIQPGIDKRFSSYMYYEQISIKNFLSNKKYNMDHLFN</sequence>
<comment type="caution">
    <text evidence="3">The sequence shown here is derived from an EMBL/GenBank/DDBJ whole genome shotgun (WGS) entry which is preliminary data.</text>
</comment>
<dbReference type="Proteomes" id="UP000033580">
    <property type="component" value="Unassembled WGS sequence"/>
</dbReference>
<keyword evidence="1" id="KW-0812">Transmembrane</keyword>
<organism evidence="3 4">
    <name type="scientific">Orientia tsutsugamushi str. UT144</name>
    <dbReference type="NCBI Taxonomy" id="1441384"/>
    <lineage>
        <taxon>Bacteria</taxon>
        <taxon>Pseudomonadati</taxon>
        <taxon>Pseudomonadota</taxon>
        <taxon>Alphaproteobacteria</taxon>
        <taxon>Rickettsiales</taxon>
        <taxon>Rickettsiaceae</taxon>
        <taxon>Rickettsieae</taxon>
        <taxon>Orientia</taxon>
    </lineage>
</organism>
<evidence type="ECO:0000313" key="2">
    <source>
        <dbReference type="EMBL" id="KJW06600.1"/>
    </source>
</evidence>
<evidence type="ECO:0000256" key="1">
    <source>
        <dbReference type="SAM" id="Phobius"/>
    </source>
</evidence>
<evidence type="ECO:0000313" key="3">
    <source>
        <dbReference type="EMBL" id="KJW07112.1"/>
    </source>
</evidence>
<proteinExistence type="predicted"/>
<gene>
    <name evidence="3" type="ORF">OTUT144_0833</name>
    <name evidence="2" type="ORF">OTUT144_1368</name>
</gene>
<dbReference type="PATRIC" id="fig|1441384.3.peg.1798"/>
<keyword evidence="1" id="KW-0472">Membrane</keyword>